<sequence>MRRGQLLTLFILHLLQLLLLFCGTRAETEDPSTESICESVNCGQGQCKAENGTLFPSFECECLPGWKKVEIGPITLPPCVLPNCTINFDCGSVSPSPSPPPAPLLPSAISFLDPCSYTLCGDGSCVRTDGLGYICKCNEGSANLLNMSGLACVKPCSLGADCYNLNIRPFGPQEPPPSLSDAPNSRKDGWPKVDGSFARDQPVPTILLLLATFIPWI</sequence>
<proteinExistence type="predicted"/>
<comment type="caution">
    <text evidence="1">The sequence shown here is derived from an EMBL/GenBank/DDBJ whole genome shotgun (WGS) entry which is preliminary data.</text>
</comment>
<evidence type="ECO:0000313" key="1">
    <source>
        <dbReference type="EMBL" id="KAJ8637698.1"/>
    </source>
</evidence>
<name>A0ACC2LWW5_PERAE</name>
<evidence type="ECO:0000313" key="2">
    <source>
        <dbReference type="Proteomes" id="UP001234297"/>
    </source>
</evidence>
<reference evidence="1 2" key="1">
    <citation type="journal article" date="2022" name="Hortic Res">
        <title>A haplotype resolved chromosomal level avocado genome allows analysis of novel avocado genes.</title>
        <authorList>
            <person name="Nath O."/>
            <person name="Fletcher S.J."/>
            <person name="Hayward A."/>
            <person name="Shaw L.M."/>
            <person name="Masouleh A.K."/>
            <person name="Furtado A."/>
            <person name="Henry R.J."/>
            <person name="Mitter N."/>
        </authorList>
    </citation>
    <scope>NUCLEOTIDE SEQUENCE [LARGE SCALE GENOMIC DNA]</scope>
    <source>
        <strain evidence="2">cv. Hass</strain>
    </source>
</reference>
<organism evidence="1 2">
    <name type="scientific">Persea americana</name>
    <name type="common">Avocado</name>
    <dbReference type="NCBI Taxonomy" id="3435"/>
    <lineage>
        <taxon>Eukaryota</taxon>
        <taxon>Viridiplantae</taxon>
        <taxon>Streptophyta</taxon>
        <taxon>Embryophyta</taxon>
        <taxon>Tracheophyta</taxon>
        <taxon>Spermatophyta</taxon>
        <taxon>Magnoliopsida</taxon>
        <taxon>Magnoliidae</taxon>
        <taxon>Laurales</taxon>
        <taxon>Lauraceae</taxon>
        <taxon>Persea</taxon>
    </lineage>
</organism>
<dbReference type="EMBL" id="CM056811">
    <property type="protein sequence ID" value="KAJ8637698.1"/>
    <property type="molecule type" value="Genomic_DNA"/>
</dbReference>
<keyword evidence="2" id="KW-1185">Reference proteome</keyword>
<dbReference type="Proteomes" id="UP001234297">
    <property type="component" value="Chromosome 3"/>
</dbReference>
<gene>
    <name evidence="1" type="ORF">MRB53_011965</name>
</gene>
<protein>
    <submittedName>
        <fullName evidence="1">Uncharacterized protein</fullName>
    </submittedName>
</protein>
<accession>A0ACC2LWW5</accession>